<keyword evidence="3" id="KW-1185">Reference proteome</keyword>
<keyword evidence="1" id="KW-0732">Signal</keyword>
<dbReference type="PANTHER" id="PTHR10443:SF12">
    <property type="entry name" value="DIPEPTIDASE"/>
    <property type="match status" value="1"/>
</dbReference>
<dbReference type="Pfam" id="PF01244">
    <property type="entry name" value="Peptidase_M19"/>
    <property type="match status" value="1"/>
</dbReference>
<accession>A0A4R5UCE8</accession>
<dbReference type="RefSeq" id="WP_133392320.1">
    <property type="nucleotide sequence ID" value="NZ_SMTG01000002.1"/>
</dbReference>
<feature type="signal peptide" evidence="1">
    <location>
        <begin position="1"/>
        <end position="21"/>
    </location>
</feature>
<dbReference type="InterPro" id="IPR008257">
    <property type="entry name" value="Pept_M19"/>
</dbReference>
<evidence type="ECO:0000256" key="1">
    <source>
        <dbReference type="SAM" id="SignalP"/>
    </source>
</evidence>
<dbReference type="InterPro" id="IPR032466">
    <property type="entry name" value="Metal_Hydrolase"/>
</dbReference>
<dbReference type="PROSITE" id="PS51257">
    <property type="entry name" value="PROKAR_LIPOPROTEIN"/>
    <property type="match status" value="1"/>
</dbReference>
<dbReference type="Proteomes" id="UP000295543">
    <property type="component" value="Unassembled WGS sequence"/>
</dbReference>
<comment type="caution">
    <text evidence="2">The sequence shown here is derived from an EMBL/GenBank/DDBJ whole genome shotgun (WGS) entry which is preliminary data.</text>
</comment>
<evidence type="ECO:0000313" key="3">
    <source>
        <dbReference type="Proteomes" id="UP000295543"/>
    </source>
</evidence>
<protein>
    <submittedName>
        <fullName evidence="2">Membrane dipeptidase</fullName>
    </submittedName>
</protein>
<dbReference type="Gene3D" id="3.20.20.140">
    <property type="entry name" value="Metal-dependent hydrolases"/>
    <property type="match status" value="1"/>
</dbReference>
<dbReference type="PANTHER" id="PTHR10443">
    <property type="entry name" value="MICROSOMAL DIPEPTIDASE"/>
    <property type="match status" value="1"/>
</dbReference>
<reference evidence="2 3" key="1">
    <citation type="submission" date="2019-03" db="EMBL/GenBank/DDBJ databases">
        <title>Luteimonas zhaokaii sp.nov., isolated from the rectal contents of Plateau pika in Yushu, Qinghai Province, China.</title>
        <authorList>
            <person name="Zhang G."/>
        </authorList>
    </citation>
    <scope>NUCLEOTIDE SEQUENCE [LARGE SCALE GENOMIC DNA]</scope>
    <source>
        <strain evidence="2 3">THG-MD21</strain>
    </source>
</reference>
<evidence type="ECO:0000313" key="2">
    <source>
        <dbReference type="EMBL" id="TDK32771.1"/>
    </source>
</evidence>
<gene>
    <name evidence="2" type="ORF">E2F49_01500</name>
</gene>
<dbReference type="Gene3D" id="1.10.287.650">
    <property type="entry name" value="L27 domain"/>
    <property type="match status" value="1"/>
</dbReference>
<organism evidence="2 3">
    <name type="scientific">Luteimonas terrae</name>
    <dbReference type="NCBI Taxonomy" id="1530191"/>
    <lineage>
        <taxon>Bacteria</taxon>
        <taxon>Pseudomonadati</taxon>
        <taxon>Pseudomonadota</taxon>
        <taxon>Gammaproteobacteria</taxon>
        <taxon>Lysobacterales</taxon>
        <taxon>Lysobacteraceae</taxon>
        <taxon>Luteimonas</taxon>
    </lineage>
</organism>
<dbReference type="EMBL" id="SMTG01000002">
    <property type="protein sequence ID" value="TDK32771.1"/>
    <property type="molecule type" value="Genomic_DNA"/>
</dbReference>
<dbReference type="AlphaFoldDB" id="A0A4R5UCE8"/>
<dbReference type="PROSITE" id="PS51365">
    <property type="entry name" value="RENAL_DIPEPTIDASE_2"/>
    <property type="match status" value="1"/>
</dbReference>
<dbReference type="SUPFAM" id="SSF51556">
    <property type="entry name" value="Metallo-dependent hydrolases"/>
    <property type="match status" value="1"/>
</dbReference>
<name>A0A4R5UCE8_9GAMM</name>
<sequence length="410" mass="44276">MKPLLSGLALALSLACVPALAADTVSAEARALHERILTLDSHLDTPMFFAREGWDILQRNDTAPLNSQVDLPKMVEGGLDGGVWVIYTGQRGRTPADDLAARDHGLTRLVEIRELLAAHPDTFELALTADDAARIRDAGKRVVYISIENASPLSADPSLLGFYHRMGVRVLGLVHTSNNDFADSASTPPEWNGLSDKGRALVAEANRLGIVLDHSHASDAVFDQLIALSKAPIILSHTGADAVYEHPRNIDDARIRTLAEHGGVILVNSLGSYLIDTGATPAYREEVAALFDRFGGRANMRDADWHEFDRLRAELDAKHGLKQATLDDYFAHILHIIEVAGPEHVGFGADWDGGGGVVGMEDVSDLPKITARLLEAGYTEAQIEAMWSGNLLRVIRQAQAVAEAEAQTAS</sequence>
<feature type="chain" id="PRO_5020710362" evidence="1">
    <location>
        <begin position="22"/>
        <end position="410"/>
    </location>
</feature>
<dbReference type="CDD" id="cd01301">
    <property type="entry name" value="rDP_like"/>
    <property type="match status" value="1"/>
</dbReference>
<proteinExistence type="predicted"/>
<dbReference type="OrthoDB" id="9804920at2"/>
<dbReference type="GO" id="GO:0070573">
    <property type="term" value="F:metallodipeptidase activity"/>
    <property type="evidence" value="ECO:0007669"/>
    <property type="project" value="InterPro"/>
</dbReference>
<dbReference type="GO" id="GO:0006508">
    <property type="term" value="P:proteolysis"/>
    <property type="evidence" value="ECO:0007669"/>
    <property type="project" value="InterPro"/>
</dbReference>